<evidence type="ECO:0000313" key="2">
    <source>
        <dbReference type="Proteomes" id="UP000054097"/>
    </source>
</evidence>
<organism evidence="1 2">
    <name type="scientific">Serendipita vermifera MAFF 305830</name>
    <dbReference type="NCBI Taxonomy" id="933852"/>
    <lineage>
        <taxon>Eukaryota</taxon>
        <taxon>Fungi</taxon>
        <taxon>Dikarya</taxon>
        <taxon>Basidiomycota</taxon>
        <taxon>Agaricomycotina</taxon>
        <taxon>Agaricomycetes</taxon>
        <taxon>Sebacinales</taxon>
        <taxon>Serendipitaceae</taxon>
        <taxon>Serendipita</taxon>
    </lineage>
</organism>
<dbReference type="AlphaFoldDB" id="A0A0C3AZC8"/>
<keyword evidence="2" id="KW-1185">Reference proteome</keyword>
<evidence type="ECO:0000313" key="1">
    <source>
        <dbReference type="EMBL" id="KIM29880.1"/>
    </source>
</evidence>
<reference evidence="2" key="2">
    <citation type="submission" date="2015-01" db="EMBL/GenBank/DDBJ databases">
        <title>Evolutionary Origins and Diversification of the Mycorrhizal Mutualists.</title>
        <authorList>
            <consortium name="DOE Joint Genome Institute"/>
            <consortium name="Mycorrhizal Genomics Consortium"/>
            <person name="Kohler A."/>
            <person name="Kuo A."/>
            <person name="Nagy L.G."/>
            <person name="Floudas D."/>
            <person name="Copeland A."/>
            <person name="Barry K.W."/>
            <person name="Cichocki N."/>
            <person name="Veneault-Fourrey C."/>
            <person name="LaButti K."/>
            <person name="Lindquist E.A."/>
            <person name="Lipzen A."/>
            <person name="Lundell T."/>
            <person name="Morin E."/>
            <person name="Murat C."/>
            <person name="Riley R."/>
            <person name="Ohm R."/>
            <person name="Sun H."/>
            <person name="Tunlid A."/>
            <person name="Henrissat B."/>
            <person name="Grigoriev I.V."/>
            <person name="Hibbett D.S."/>
            <person name="Martin F."/>
        </authorList>
    </citation>
    <scope>NUCLEOTIDE SEQUENCE [LARGE SCALE GENOMIC DNA]</scope>
    <source>
        <strain evidence="2">MAFF 305830</strain>
    </source>
</reference>
<proteinExistence type="predicted"/>
<accession>A0A0C3AZC8</accession>
<dbReference type="HOGENOM" id="CLU_3070153_0_0_1"/>
<sequence length="53" mass="5499">MVLGSTIPGVCLAALKLAINDAGHGKREGGVLFTARPGRASHTGRPFQNAKKQ</sequence>
<protein>
    <submittedName>
        <fullName evidence="1">Uncharacterized protein</fullName>
    </submittedName>
</protein>
<dbReference type="Proteomes" id="UP000054097">
    <property type="component" value="Unassembled WGS sequence"/>
</dbReference>
<gene>
    <name evidence="1" type="ORF">M408DRAFT_328655</name>
</gene>
<dbReference type="EMBL" id="KN824287">
    <property type="protein sequence ID" value="KIM29880.1"/>
    <property type="molecule type" value="Genomic_DNA"/>
</dbReference>
<reference evidence="1 2" key="1">
    <citation type="submission" date="2014-04" db="EMBL/GenBank/DDBJ databases">
        <authorList>
            <consortium name="DOE Joint Genome Institute"/>
            <person name="Kuo A."/>
            <person name="Zuccaro A."/>
            <person name="Kohler A."/>
            <person name="Nagy L.G."/>
            <person name="Floudas D."/>
            <person name="Copeland A."/>
            <person name="Barry K.W."/>
            <person name="Cichocki N."/>
            <person name="Veneault-Fourrey C."/>
            <person name="LaButti K."/>
            <person name="Lindquist E.A."/>
            <person name="Lipzen A."/>
            <person name="Lundell T."/>
            <person name="Morin E."/>
            <person name="Murat C."/>
            <person name="Sun H."/>
            <person name="Tunlid A."/>
            <person name="Henrissat B."/>
            <person name="Grigoriev I.V."/>
            <person name="Hibbett D.S."/>
            <person name="Martin F."/>
            <person name="Nordberg H.P."/>
            <person name="Cantor M.N."/>
            <person name="Hua S.X."/>
        </authorList>
    </citation>
    <scope>NUCLEOTIDE SEQUENCE [LARGE SCALE GENOMIC DNA]</scope>
    <source>
        <strain evidence="1 2">MAFF 305830</strain>
    </source>
</reference>
<name>A0A0C3AZC8_SERVB</name>